<dbReference type="Proteomes" id="UP000582659">
    <property type="component" value="Unassembled WGS sequence"/>
</dbReference>
<dbReference type="SMR" id="A0A1I7SES0"/>
<dbReference type="EMBL" id="CAJFDI010000004">
    <property type="protein sequence ID" value="CAD5228257.1"/>
    <property type="molecule type" value="Genomic_DNA"/>
</dbReference>
<dbReference type="InterPro" id="IPR000169">
    <property type="entry name" value="Pept_cys_AS"/>
</dbReference>
<feature type="chain" id="PRO_5035359996" evidence="8">
    <location>
        <begin position="22"/>
        <end position="375"/>
    </location>
</feature>
<evidence type="ECO:0000256" key="4">
    <source>
        <dbReference type="ARBA" id="ARBA00022801"/>
    </source>
</evidence>
<evidence type="ECO:0000313" key="10">
    <source>
        <dbReference type="EMBL" id="CAD5228257.1"/>
    </source>
</evidence>
<reference evidence="13" key="1">
    <citation type="submission" date="2016-11" db="UniProtKB">
        <authorList>
            <consortium name="WormBaseParasite"/>
        </authorList>
    </citation>
    <scope>IDENTIFICATION</scope>
</reference>
<dbReference type="InterPro" id="IPR038765">
    <property type="entry name" value="Papain-like_cys_pep_sf"/>
</dbReference>
<evidence type="ECO:0000256" key="1">
    <source>
        <dbReference type="ARBA" id="ARBA00008455"/>
    </source>
</evidence>
<keyword evidence="6" id="KW-0865">Zymogen</keyword>
<dbReference type="CDD" id="cd02620">
    <property type="entry name" value="Peptidase_C1A_CathepsinB"/>
    <property type="match status" value="1"/>
</dbReference>
<dbReference type="EMBL" id="CAJFCV020000004">
    <property type="protein sequence ID" value="CAG9118787.1"/>
    <property type="molecule type" value="Genomic_DNA"/>
</dbReference>
<evidence type="ECO:0000313" key="12">
    <source>
        <dbReference type="Proteomes" id="UP000659654"/>
    </source>
</evidence>
<organism evidence="11 13">
    <name type="scientific">Bursaphelenchus xylophilus</name>
    <name type="common">Pinewood nematode worm</name>
    <name type="synonym">Aphelenchoides xylophilus</name>
    <dbReference type="NCBI Taxonomy" id="6326"/>
    <lineage>
        <taxon>Eukaryota</taxon>
        <taxon>Metazoa</taxon>
        <taxon>Ecdysozoa</taxon>
        <taxon>Nematoda</taxon>
        <taxon>Chromadorea</taxon>
        <taxon>Rhabditida</taxon>
        <taxon>Tylenchina</taxon>
        <taxon>Tylenchomorpha</taxon>
        <taxon>Aphelenchoidea</taxon>
        <taxon>Aphelenchoididae</taxon>
        <taxon>Bursaphelenchus</taxon>
    </lineage>
</organism>
<dbReference type="PANTHER" id="PTHR12411">
    <property type="entry name" value="CYSTEINE PROTEASE FAMILY C1-RELATED"/>
    <property type="match status" value="1"/>
</dbReference>
<feature type="domain" description="Peptidase C1A papain C-terminal" evidence="9">
    <location>
        <begin position="104"/>
        <end position="359"/>
    </location>
</feature>
<dbReference type="PRINTS" id="PR00705">
    <property type="entry name" value="PAPAIN"/>
</dbReference>
<dbReference type="FunFam" id="3.90.70.10:FF:000031">
    <property type="entry name" value="Cathepsin B"/>
    <property type="match status" value="1"/>
</dbReference>
<keyword evidence="7" id="KW-1015">Disulfide bond</keyword>
<dbReference type="Gene3D" id="3.90.70.10">
    <property type="entry name" value="Cysteine proteinases"/>
    <property type="match status" value="1"/>
</dbReference>
<dbReference type="Pfam" id="PF00112">
    <property type="entry name" value="Peptidase_C1"/>
    <property type="match status" value="1"/>
</dbReference>
<accession>A0A1I7SES0</accession>
<evidence type="ECO:0000256" key="7">
    <source>
        <dbReference type="ARBA" id="ARBA00023157"/>
    </source>
</evidence>
<dbReference type="InterPro" id="IPR025661">
    <property type="entry name" value="Pept_asp_AS"/>
</dbReference>
<keyword evidence="2" id="KW-0645">Protease</keyword>
<evidence type="ECO:0000259" key="9">
    <source>
        <dbReference type="SMART" id="SM00645"/>
    </source>
</evidence>
<evidence type="ECO:0000256" key="2">
    <source>
        <dbReference type="ARBA" id="ARBA00022670"/>
    </source>
</evidence>
<evidence type="ECO:0000313" key="11">
    <source>
        <dbReference type="Proteomes" id="UP000095284"/>
    </source>
</evidence>
<reference evidence="10" key="2">
    <citation type="submission" date="2020-09" db="EMBL/GenBank/DDBJ databases">
        <authorList>
            <person name="Kikuchi T."/>
        </authorList>
    </citation>
    <scope>NUCLEOTIDE SEQUENCE</scope>
    <source>
        <strain evidence="10">Ka4C1</strain>
    </source>
</reference>
<evidence type="ECO:0000256" key="3">
    <source>
        <dbReference type="ARBA" id="ARBA00022729"/>
    </source>
</evidence>
<dbReference type="WBParaSite" id="BXY_1153000.1">
    <property type="protein sequence ID" value="BXY_1153000.1"/>
    <property type="gene ID" value="BXY_1153000"/>
</dbReference>
<evidence type="ECO:0000313" key="13">
    <source>
        <dbReference type="WBParaSite" id="BXY_1153000.1"/>
    </source>
</evidence>
<dbReference type="InterPro" id="IPR013128">
    <property type="entry name" value="Peptidase_C1A"/>
</dbReference>
<dbReference type="eggNOG" id="KOG1543">
    <property type="taxonomic scope" value="Eukaryota"/>
</dbReference>
<keyword evidence="12" id="KW-1185">Reference proteome</keyword>
<name>A0A1I7SES0_BURXY</name>
<evidence type="ECO:0000256" key="5">
    <source>
        <dbReference type="ARBA" id="ARBA00022807"/>
    </source>
</evidence>
<dbReference type="AlphaFoldDB" id="A0A1I7SES0"/>
<dbReference type="GO" id="GO:0006508">
    <property type="term" value="P:proteolysis"/>
    <property type="evidence" value="ECO:0007669"/>
    <property type="project" value="UniProtKB-KW"/>
</dbReference>
<dbReference type="SUPFAM" id="SSF54001">
    <property type="entry name" value="Cysteine proteinases"/>
    <property type="match status" value="1"/>
</dbReference>
<dbReference type="InterPro" id="IPR000668">
    <property type="entry name" value="Peptidase_C1A_C"/>
</dbReference>
<dbReference type="PROSITE" id="PS00640">
    <property type="entry name" value="THIOL_PROTEASE_ASN"/>
    <property type="match status" value="1"/>
</dbReference>
<feature type="signal peptide" evidence="8">
    <location>
        <begin position="1"/>
        <end position="21"/>
    </location>
</feature>
<sequence length="375" mass="42427">MSRWLLVALLALALLQVEVEGVKRRFLRRQQRKSKTPTGHALVKRVNDQGKWKAAYAPYFAKSKPEAIRQLMGVREDVPQVLARDIAKNPRAFSPPTDYNITTIPKEFDSRKAWPECADLINSVQDQSLCGSCWAVSSSTALADRICIATKGKTKVSLSTIDLVSCCSECGYSCVGGYPHRAFKYIYDNGIVTGTNYTHPDGCKPYPFKPCEHTGGAFRSKYPQCYGRQPSPPKCEQKCSKDGYKRTFENDKFYVSTWYNLNKDAVGLQKEIMTNGPAVFTAMRMYEDFLYYRSGVYEHIAGRYFGLHAVRVIGWGEENGVPYWIVANSWNKYWGDNGFFKVRRGNNEVGIESVIDVAIPDIQRSATQQIKYEGV</sequence>
<proteinExistence type="inferred from homology"/>
<evidence type="ECO:0000256" key="8">
    <source>
        <dbReference type="SAM" id="SignalP"/>
    </source>
</evidence>
<dbReference type="GO" id="GO:0008234">
    <property type="term" value="F:cysteine-type peptidase activity"/>
    <property type="evidence" value="ECO:0007669"/>
    <property type="project" value="UniProtKB-KW"/>
</dbReference>
<dbReference type="InterPro" id="IPR025660">
    <property type="entry name" value="Pept_his_AS"/>
</dbReference>
<dbReference type="OrthoDB" id="10058785at2759"/>
<protein>
    <submittedName>
        <fullName evidence="10">(pine wood nematode) hypothetical protein</fullName>
    </submittedName>
    <submittedName>
        <fullName evidence="13">Pept_C1 domain-containing protein</fullName>
    </submittedName>
</protein>
<keyword evidence="3 8" id="KW-0732">Signal</keyword>
<gene>
    <name evidence="10" type="ORF">BXYJ_LOCUS10354</name>
</gene>
<keyword evidence="4" id="KW-0378">Hydrolase</keyword>
<keyword evidence="5" id="KW-0788">Thiol protease</keyword>
<dbReference type="PROSITE" id="PS00139">
    <property type="entry name" value="THIOL_PROTEASE_CYS"/>
    <property type="match status" value="1"/>
</dbReference>
<comment type="similarity">
    <text evidence="1">Belongs to the peptidase C1 family.</text>
</comment>
<dbReference type="Proteomes" id="UP000095284">
    <property type="component" value="Unplaced"/>
</dbReference>
<dbReference type="PROSITE" id="PS00639">
    <property type="entry name" value="THIOL_PROTEASE_HIS"/>
    <property type="match status" value="1"/>
</dbReference>
<dbReference type="SMART" id="SM00645">
    <property type="entry name" value="Pept_C1"/>
    <property type="match status" value="1"/>
</dbReference>
<evidence type="ECO:0000256" key="6">
    <source>
        <dbReference type="ARBA" id="ARBA00023145"/>
    </source>
</evidence>
<dbReference type="Proteomes" id="UP000659654">
    <property type="component" value="Unassembled WGS sequence"/>
</dbReference>